<feature type="transmembrane region" description="Helical" evidence="6">
    <location>
        <begin position="361"/>
        <end position="387"/>
    </location>
</feature>
<comment type="subcellular location">
    <subcellularLocation>
        <location evidence="1">Membrane</location>
        <topology evidence="1">Multi-pass membrane protein</topology>
    </subcellularLocation>
</comment>
<dbReference type="Pfam" id="PF01554">
    <property type="entry name" value="MatE"/>
    <property type="match status" value="2"/>
</dbReference>
<dbReference type="Proteomes" id="UP000254701">
    <property type="component" value="Unassembled WGS sequence"/>
</dbReference>
<feature type="transmembrane region" description="Helical" evidence="6">
    <location>
        <begin position="318"/>
        <end position="341"/>
    </location>
</feature>
<dbReference type="GO" id="GO:0042910">
    <property type="term" value="F:xenobiotic transmembrane transporter activity"/>
    <property type="evidence" value="ECO:0007669"/>
    <property type="project" value="InterPro"/>
</dbReference>
<feature type="transmembrane region" description="Helical" evidence="6">
    <location>
        <begin position="200"/>
        <end position="223"/>
    </location>
</feature>
<dbReference type="CDD" id="cd13136">
    <property type="entry name" value="MATE_DinF_like"/>
    <property type="match status" value="1"/>
</dbReference>
<accession>A0A380WTI9</accession>
<dbReference type="InterPro" id="IPR044644">
    <property type="entry name" value="DinF-like"/>
</dbReference>
<evidence type="ECO:0000256" key="6">
    <source>
        <dbReference type="SAM" id="Phobius"/>
    </source>
</evidence>
<evidence type="ECO:0000256" key="3">
    <source>
        <dbReference type="ARBA" id="ARBA00022692"/>
    </source>
</evidence>
<dbReference type="PANTHER" id="PTHR42893">
    <property type="entry name" value="PROTEIN DETOXIFICATION 44, CHLOROPLASTIC-RELATED"/>
    <property type="match status" value="1"/>
</dbReference>
<proteinExistence type="inferred from homology"/>
<evidence type="ECO:0000256" key="1">
    <source>
        <dbReference type="ARBA" id="ARBA00004141"/>
    </source>
</evidence>
<dbReference type="InterPro" id="IPR002528">
    <property type="entry name" value="MATE_fam"/>
</dbReference>
<reference evidence="7 8" key="1">
    <citation type="submission" date="2018-06" db="EMBL/GenBank/DDBJ databases">
        <authorList>
            <consortium name="Pathogen Informatics"/>
            <person name="Doyle S."/>
        </authorList>
    </citation>
    <scope>NUCLEOTIDE SEQUENCE [LARGE SCALE GENOMIC DNA]</scope>
    <source>
        <strain evidence="7 8">NCTC10684</strain>
    </source>
</reference>
<evidence type="ECO:0000313" key="7">
    <source>
        <dbReference type="EMBL" id="SUU91464.1"/>
    </source>
</evidence>
<feature type="transmembrane region" description="Helical" evidence="6">
    <location>
        <begin position="139"/>
        <end position="162"/>
    </location>
</feature>
<evidence type="ECO:0000256" key="2">
    <source>
        <dbReference type="ARBA" id="ARBA00010199"/>
    </source>
</evidence>
<dbReference type="OrthoDB" id="9789527at2"/>
<keyword evidence="4 6" id="KW-1133">Transmembrane helix</keyword>
<dbReference type="EMBL" id="UFSM01000001">
    <property type="protein sequence ID" value="SUU91464.1"/>
    <property type="molecule type" value="Genomic_DNA"/>
</dbReference>
<comment type="similarity">
    <text evidence="2">Belongs to the multi antimicrobial extrusion (MATE) (TC 2.A.66.1) family.</text>
</comment>
<organism evidence="7 8">
    <name type="scientific">Aminobacter aminovorans</name>
    <name type="common">Chelatobacter heintzii</name>
    <dbReference type="NCBI Taxonomy" id="83263"/>
    <lineage>
        <taxon>Bacteria</taxon>
        <taxon>Pseudomonadati</taxon>
        <taxon>Pseudomonadota</taxon>
        <taxon>Alphaproteobacteria</taxon>
        <taxon>Hyphomicrobiales</taxon>
        <taxon>Phyllobacteriaceae</taxon>
        <taxon>Aminobacter</taxon>
    </lineage>
</organism>
<dbReference type="NCBIfam" id="TIGR00797">
    <property type="entry name" value="matE"/>
    <property type="match status" value="1"/>
</dbReference>
<feature type="transmembrane region" description="Helical" evidence="6">
    <location>
        <begin position="244"/>
        <end position="263"/>
    </location>
</feature>
<name>A0A380WTI9_AMIAI</name>
<evidence type="ECO:0000256" key="5">
    <source>
        <dbReference type="ARBA" id="ARBA00023136"/>
    </source>
</evidence>
<feature type="transmembrane region" description="Helical" evidence="6">
    <location>
        <begin position="97"/>
        <end position="119"/>
    </location>
</feature>
<keyword evidence="5 6" id="KW-0472">Membrane</keyword>
<feature type="transmembrane region" description="Helical" evidence="6">
    <location>
        <begin position="419"/>
        <end position="437"/>
    </location>
</feature>
<dbReference type="GO" id="GO:0015297">
    <property type="term" value="F:antiporter activity"/>
    <property type="evidence" value="ECO:0007669"/>
    <property type="project" value="InterPro"/>
</dbReference>
<feature type="transmembrane region" description="Helical" evidence="6">
    <location>
        <begin position="394"/>
        <end position="413"/>
    </location>
</feature>
<feature type="transmembrane region" description="Helical" evidence="6">
    <location>
        <begin position="51"/>
        <end position="76"/>
    </location>
</feature>
<keyword evidence="3 6" id="KW-0812">Transmembrane</keyword>
<feature type="transmembrane region" description="Helical" evidence="6">
    <location>
        <begin position="20"/>
        <end position="45"/>
    </location>
</feature>
<evidence type="ECO:0000313" key="8">
    <source>
        <dbReference type="Proteomes" id="UP000254701"/>
    </source>
</evidence>
<gene>
    <name evidence="7" type="ORF">NCTC10684_04730</name>
</gene>
<dbReference type="PANTHER" id="PTHR42893:SF46">
    <property type="entry name" value="PROTEIN DETOXIFICATION 44, CHLOROPLASTIC"/>
    <property type="match status" value="1"/>
</dbReference>
<protein>
    <submittedName>
        <fullName evidence="7">DNA-damage-inducible SOS response protein</fullName>
    </submittedName>
</protein>
<feature type="transmembrane region" description="Helical" evidence="6">
    <location>
        <begin position="169"/>
        <end position="194"/>
    </location>
</feature>
<sequence length="452" mass="48005">MEYASPEGRVTPFSVTNRSVLAIAVPMTLAYLTTPFIGLVGTGVVGQFGDAALLGGLAAGAVAFDVVFTSFNFLRAGTTALVAQAFGRGDASEEQAVFWRAVVIALIAGIVLALTAPLTSHAGQWFMQAEPRVNETLDHYVRIRMLGAPFALINYAILGYILGRGEGSFALFLQATLNGVNIIVSILLGLHFGWGVEGVAWAAVAGELAGMVIGLAVLLRRFGREPRLARRRIFDAAAFKRLFVLNRDIMIRSLSLLIAFALFTRQGAQFGTVTLAANAVLMNFFIAAGFFLDGFAAAAEQLAGRAVGARYEPAFRKAVYLCSIWGFALAGSMTAALMIFGADLIALISTAEDVRTAAIAFLPWAAFTALSGVLAFQMDGIFIGAAWSRDMRNMMVISLLVFIAALLVLPSAYGNAGLWAALHLLLIVRGLCLLAILKPRARATFQSGAAAH</sequence>
<evidence type="ECO:0000256" key="4">
    <source>
        <dbReference type="ARBA" id="ARBA00022989"/>
    </source>
</evidence>
<dbReference type="AlphaFoldDB" id="A0A380WTI9"/>
<dbReference type="GO" id="GO:0005886">
    <property type="term" value="C:plasma membrane"/>
    <property type="evidence" value="ECO:0007669"/>
    <property type="project" value="TreeGrafter"/>
</dbReference>
<feature type="transmembrane region" description="Helical" evidence="6">
    <location>
        <begin position="275"/>
        <end position="297"/>
    </location>
</feature>